<feature type="region of interest" description="Disordered" evidence="2">
    <location>
        <begin position="1"/>
        <end position="82"/>
    </location>
</feature>
<feature type="coiled-coil region" evidence="1">
    <location>
        <begin position="323"/>
        <end position="394"/>
    </location>
</feature>
<dbReference type="Proteomes" id="UP001175271">
    <property type="component" value="Unassembled WGS sequence"/>
</dbReference>
<accession>A0AA39I266</accession>
<feature type="compositionally biased region" description="Acidic residues" evidence="2">
    <location>
        <begin position="48"/>
        <end position="69"/>
    </location>
</feature>
<feature type="compositionally biased region" description="Basic and acidic residues" evidence="2">
    <location>
        <begin position="136"/>
        <end position="155"/>
    </location>
</feature>
<comment type="caution">
    <text evidence="3">The sequence shown here is derived from an EMBL/GenBank/DDBJ whole genome shotgun (WGS) entry which is preliminary data.</text>
</comment>
<protein>
    <submittedName>
        <fullName evidence="3">Uncharacterized protein</fullName>
    </submittedName>
</protein>
<feature type="compositionally biased region" description="Basic and acidic residues" evidence="2">
    <location>
        <begin position="286"/>
        <end position="299"/>
    </location>
</feature>
<dbReference type="AlphaFoldDB" id="A0AA39I266"/>
<feature type="compositionally biased region" description="Basic and acidic residues" evidence="2">
    <location>
        <begin position="7"/>
        <end position="35"/>
    </location>
</feature>
<feature type="coiled-coil region" evidence="1">
    <location>
        <begin position="423"/>
        <end position="465"/>
    </location>
</feature>
<evidence type="ECO:0000313" key="4">
    <source>
        <dbReference type="Proteomes" id="UP001175271"/>
    </source>
</evidence>
<organism evidence="3 4">
    <name type="scientific">Steinernema hermaphroditum</name>
    <dbReference type="NCBI Taxonomy" id="289476"/>
    <lineage>
        <taxon>Eukaryota</taxon>
        <taxon>Metazoa</taxon>
        <taxon>Ecdysozoa</taxon>
        <taxon>Nematoda</taxon>
        <taxon>Chromadorea</taxon>
        <taxon>Rhabditida</taxon>
        <taxon>Tylenchina</taxon>
        <taxon>Panagrolaimomorpha</taxon>
        <taxon>Strongyloidoidea</taxon>
        <taxon>Steinernematidae</taxon>
        <taxon>Steinernema</taxon>
    </lineage>
</organism>
<evidence type="ECO:0000256" key="2">
    <source>
        <dbReference type="SAM" id="MobiDB-lite"/>
    </source>
</evidence>
<evidence type="ECO:0000256" key="1">
    <source>
        <dbReference type="SAM" id="Coils"/>
    </source>
</evidence>
<feature type="compositionally biased region" description="Basic and acidic residues" evidence="2">
    <location>
        <begin position="102"/>
        <end position="115"/>
    </location>
</feature>
<evidence type="ECO:0000313" key="3">
    <source>
        <dbReference type="EMBL" id="KAK0415014.1"/>
    </source>
</evidence>
<gene>
    <name evidence="3" type="ORF">QR680_011730</name>
</gene>
<feature type="region of interest" description="Disordered" evidence="2">
    <location>
        <begin position="225"/>
        <end position="246"/>
    </location>
</feature>
<name>A0AA39I266_9BILA</name>
<proteinExistence type="predicted"/>
<dbReference type="EMBL" id="JAUCMV010000002">
    <property type="protein sequence ID" value="KAK0415014.1"/>
    <property type="molecule type" value="Genomic_DNA"/>
</dbReference>
<feature type="region of interest" description="Disordered" evidence="2">
    <location>
        <begin position="102"/>
        <end position="164"/>
    </location>
</feature>
<keyword evidence="1" id="KW-0175">Coiled coil</keyword>
<keyword evidence="4" id="KW-1185">Reference proteome</keyword>
<feature type="region of interest" description="Disordered" evidence="2">
    <location>
        <begin position="282"/>
        <end position="301"/>
    </location>
</feature>
<feature type="compositionally biased region" description="Basic and acidic residues" evidence="2">
    <location>
        <begin position="226"/>
        <end position="246"/>
    </location>
</feature>
<feature type="compositionally biased region" description="Basic and acidic residues" evidence="2">
    <location>
        <begin position="71"/>
        <end position="82"/>
    </location>
</feature>
<sequence>MPPAISIERHGHAPPGERRKEDPQYHSRRREETTAMERINTPDASKEAEEELLAFSEWESENDEQEPDGEPSGKDLTKEEQYEKLMERRRMCVLAEEMEMYEERRKRSDRWERKTGKTAAPIELPKSIQDMLAQKRKVEEDLEAARHQSDKKEEALQAPTAQRDRLRERLEKAEKEMHRLKDRLGLREEEKRNFLRQQTWLEEQLEDANRRLQNGHEQLVQILQDKNNEKENRRSTGTHEEVQEARRKLRRLEEKLTETEEARKRAIVQNIHLQKLLASRSTAPARVDRQETVRQERGKVVGGRALSSATTIGSELGVEAPLHRRLVEDLRQYEESRRLKEEAEDRDGRTRAPVQPSFSLVKAYRESTSWEKEVKKKDKELRNALKENARLRRERSKSPEVSGLFEARMGFLTTRPERCRKNLADARSDLTNLRRGQKNAKDQRIEDLEERLNEETVKRRRAVRRSEEPCRAGPSRRSTVSFDGVRVHDYNSLCKRPVRRSREPFHNALSLVAGDSLDVLNTVCLLGIDESMVNTLFHLRL</sequence>
<reference evidence="3" key="1">
    <citation type="submission" date="2023-06" db="EMBL/GenBank/DDBJ databases">
        <title>Genomic analysis of the entomopathogenic nematode Steinernema hermaphroditum.</title>
        <authorList>
            <person name="Schwarz E.M."/>
            <person name="Heppert J.K."/>
            <person name="Baniya A."/>
            <person name="Schwartz H.T."/>
            <person name="Tan C.-H."/>
            <person name="Antoshechkin I."/>
            <person name="Sternberg P.W."/>
            <person name="Goodrich-Blair H."/>
            <person name="Dillman A.R."/>
        </authorList>
    </citation>
    <scope>NUCLEOTIDE SEQUENCE</scope>
    <source>
        <strain evidence="3">PS9179</strain>
        <tissue evidence="3">Whole animal</tissue>
    </source>
</reference>